<sequence length="54" mass="5928">MGILKKSILAVYKNFSSTLTRLADGFGLKKNNPTYPKIRFTPKNGSPAQKDSAL</sequence>
<organism evidence="1 2">
    <name type="scientific">Clostridium diolis</name>
    <dbReference type="NCBI Taxonomy" id="223919"/>
    <lineage>
        <taxon>Bacteria</taxon>
        <taxon>Bacillati</taxon>
        <taxon>Bacillota</taxon>
        <taxon>Clostridia</taxon>
        <taxon>Eubacteriales</taxon>
        <taxon>Clostridiaceae</taxon>
        <taxon>Clostridium</taxon>
    </lineage>
</organism>
<accession>A0AAV3VY35</accession>
<dbReference type="EMBL" id="BJLA01000004">
    <property type="protein sequence ID" value="GEA30569.1"/>
    <property type="molecule type" value="Genomic_DNA"/>
</dbReference>
<evidence type="ECO:0000313" key="1">
    <source>
        <dbReference type="EMBL" id="GEA30569.1"/>
    </source>
</evidence>
<evidence type="ECO:0000313" key="2">
    <source>
        <dbReference type="Proteomes" id="UP000325212"/>
    </source>
</evidence>
<keyword evidence="2" id="KW-1185">Reference proteome</keyword>
<comment type="caution">
    <text evidence="1">The sequence shown here is derived from an EMBL/GenBank/DDBJ whole genome shotgun (WGS) entry which is preliminary data.</text>
</comment>
<name>A0AAV3VY35_9CLOT</name>
<dbReference type="AlphaFoldDB" id="A0AAV3VY35"/>
<gene>
    <name evidence="1" type="ORF">CDIOL_14920</name>
</gene>
<reference evidence="1 2" key="1">
    <citation type="submission" date="2019-06" db="EMBL/GenBank/DDBJ databases">
        <title>Draft genome sequence of Clostridium diolis DSM 15410.</title>
        <authorList>
            <person name="Kobayashi H."/>
            <person name="Tanizawa Y."/>
            <person name="Tohno M."/>
        </authorList>
    </citation>
    <scope>NUCLEOTIDE SEQUENCE [LARGE SCALE GENOMIC DNA]</scope>
    <source>
        <strain evidence="1 2">DSM 15410</strain>
    </source>
</reference>
<proteinExistence type="predicted"/>
<dbReference type="Proteomes" id="UP000325212">
    <property type="component" value="Unassembled WGS sequence"/>
</dbReference>
<protein>
    <submittedName>
        <fullName evidence="1">Uncharacterized protein</fullName>
    </submittedName>
</protein>